<dbReference type="RefSeq" id="WP_206588375.1">
    <property type="nucleotide sequence ID" value="NZ_JAFKCU010000007.1"/>
</dbReference>
<dbReference type="InterPro" id="IPR018484">
    <property type="entry name" value="FGGY_N"/>
</dbReference>
<dbReference type="EMBL" id="JAFKCU010000007">
    <property type="protein sequence ID" value="MBN7817706.1"/>
    <property type="molecule type" value="Genomic_DNA"/>
</dbReference>
<keyword evidence="2" id="KW-0808">Transferase</keyword>
<accession>A0ABS3CMJ7</accession>
<reference evidence="5 6" key="1">
    <citation type="submission" date="2021-03" db="EMBL/GenBank/DDBJ databases">
        <title>novel species isolated from a fishpond in China.</title>
        <authorList>
            <person name="Lu H."/>
            <person name="Cai Z."/>
        </authorList>
    </citation>
    <scope>NUCLEOTIDE SEQUENCE [LARGE SCALE GENOMIC DNA]</scope>
    <source>
        <strain evidence="5 6">YJ13C</strain>
    </source>
</reference>
<comment type="similarity">
    <text evidence="1">Belongs to the FGGY kinase family.</text>
</comment>
<organism evidence="5 6">
    <name type="scientific">Algoriphagus pacificus</name>
    <dbReference type="NCBI Taxonomy" id="2811234"/>
    <lineage>
        <taxon>Bacteria</taxon>
        <taxon>Pseudomonadati</taxon>
        <taxon>Bacteroidota</taxon>
        <taxon>Cytophagia</taxon>
        <taxon>Cytophagales</taxon>
        <taxon>Cyclobacteriaceae</taxon>
        <taxon>Algoriphagus</taxon>
    </lineage>
</organism>
<proteinExistence type="inferred from homology"/>
<name>A0ABS3CMJ7_9BACT</name>
<protein>
    <submittedName>
        <fullName evidence="5">Sugar kinase</fullName>
    </submittedName>
</protein>
<keyword evidence="3 5" id="KW-0418">Kinase</keyword>
<dbReference type="CDD" id="cd07772">
    <property type="entry name" value="ASKHA_NBD_FGGY_NaCK-like"/>
    <property type="match status" value="1"/>
</dbReference>
<dbReference type="Gene3D" id="3.30.420.40">
    <property type="match status" value="2"/>
</dbReference>
<keyword evidence="6" id="KW-1185">Reference proteome</keyword>
<evidence type="ECO:0000259" key="4">
    <source>
        <dbReference type="Pfam" id="PF00370"/>
    </source>
</evidence>
<sequence>MNKTPVTAIFDIGKTNKKFFLFDENLEVVYQTYHRLEAGVDEDGFQSEPIDELKAWMIDTFNQARGIQDYEIVRINFTSYGATLVHTDEKGIPVTPLYDYLKPFPEGLLERFYQEQGGKMNFCTRTASPPLAMLNSGLQLYFIKNEKPELFKKIRHTFHLPQYLSSIFTGKFVSDFTSIGCHTGLWNFQEQDYHKWLTENEVLDLLLPAMASSTIFSTLPEFGSIPSGIGVHDSSSALLPYLKRENEPFMLLSTGTWAISINPFNKSPLTESELLKDCLQFIGITGDPIKISRLFIGEEHKYQVEKMYEFFQKPMGTYKKLKFDQERFSKVQSQPKRIKFHYLKPEAYGLSQAESMDFKDFEDFEDAYYSFIHELTDLQIAALKLVWADTSVSRMFIDGGFNANEIFVGMLRKKLPNLEILTSDFALGTALGAALLVQPDFKPPVI</sequence>
<dbReference type="Pfam" id="PF00370">
    <property type="entry name" value="FGGY_N"/>
    <property type="match status" value="1"/>
</dbReference>
<evidence type="ECO:0000256" key="3">
    <source>
        <dbReference type="ARBA" id="ARBA00022777"/>
    </source>
</evidence>
<evidence type="ECO:0000256" key="2">
    <source>
        <dbReference type="ARBA" id="ARBA00022679"/>
    </source>
</evidence>
<dbReference type="Proteomes" id="UP000664480">
    <property type="component" value="Unassembled WGS sequence"/>
</dbReference>
<evidence type="ECO:0000256" key="1">
    <source>
        <dbReference type="ARBA" id="ARBA00009156"/>
    </source>
</evidence>
<dbReference type="SUPFAM" id="SSF53067">
    <property type="entry name" value="Actin-like ATPase domain"/>
    <property type="match status" value="2"/>
</dbReference>
<dbReference type="PANTHER" id="PTHR43095">
    <property type="entry name" value="SUGAR KINASE"/>
    <property type="match status" value="1"/>
</dbReference>
<dbReference type="PANTHER" id="PTHR43095:SF2">
    <property type="entry name" value="GLUCONOKINASE"/>
    <property type="match status" value="1"/>
</dbReference>
<dbReference type="InterPro" id="IPR050406">
    <property type="entry name" value="FGGY_Carb_Kinase"/>
</dbReference>
<dbReference type="InterPro" id="IPR043129">
    <property type="entry name" value="ATPase_NBD"/>
</dbReference>
<evidence type="ECO:0000313" key="5">
    <source>
        <dbReference type="EMBL" id="MBN7817706.1"/>
    </source>
</evidence>
<dbReference type="GO" id="GO:0016301">
    <property type="term" value="F:kinase activity"/>
    <property type="evidence" value="ECO:0007669"/>
    <property type="project" value="UniProtKB-KW"/>
</dbReference>
<evidence type="ECO:0000313" key="6">
    <source>
        <dbReference type="Proteomes" id="UP000664480"/>
    </source>
</evidence>
<comment type="caution">
    <text evidence="5">The sequence shown here is derived from an EMBL/GenBank/DDBJ whole genome shotgun (WGS) entry which is preliminary data.</text>
</comment>
<gene>
    <name evidence="5" type="ORF">J0A69_19845</name>
</gene>
<feature type="domain" description="Carbohydrate kinase FGGY N-terminal" evidence="4">
    <location>
        <begin position="9"/>
        <end position="213"/>
    </location>
</feature>